<feature type="chain" id="PRO_5047032902" evidence="1">
    <location>
        <begin position="18"/>
        <end position="150"/>
    </location>
</feature>
<name>A0ABX0XEJ8_9BACT</name>
<feature type="signal peptide" evidence="1">
    <location>
        <begin position="1"/>
        <end position="17"/>
    </location>
</feature>
<keyword evidence="4" id="KW-1185">Reference proteome</keyword>
<gene>
    <name evidence="3" type="ORF">GGR27_003047</name>
</gene>
<dbReference type="InterPro" id="IPR036873">
    <property type="entry name" value="Rhodanese-like_dom_sf"/>
</dbReference>
<dbReference type="InterPro" id="IPR001763">
    <property type="entry name" value="Rhodanese-like_dom"/>
</dbReference>
<comment type="caution">
    <text evidence="3">The sequence shown here is derived from an EMBL/GenBank/DDBJ whole genome shotgun (WGS) entry which is preliminary data.</text>
</comment>
<dbReference type="PANTHER" id="PTHR43031:SF1">
    <property type="entry name" value="PYRIDINE NUCLEOTIDE-DISULPHIDE OXIDOREDUCTASE"/>
    <property type="match status" value="1"/>
</dbReference>
<dbReference type="Proteomes" id="UP000770785">
    <property type="component" value="Unassembled WGS sequence"/>
</dbReference>
<dbReference type="EMBL" id="JAATJH010000005">
    <property type="protein sequence ID" value="NJC27530.1"/>
    <property type="molecule type" value="Genomic_DNA"/>
</dbReference>
<feature type="domain" description="Rhodanese" evidence="2">
    <location>
        <begin position="67"/>
        <end position="149"/>
    </location>
</feature>
<dbReference type="CDD" id="cd00158">
    <property type="entry name" value="RHOD"/>
    <property type="match status" value="1"/>
</dbReference>
<evidence type="ECO:0000259" key="2">
    <source>
        <dbReference type="PROSITE" id="PS50206"/>
    </source>
</evidence>
<protein>
    <submittedName>
        <fullName evidence="3">Rhodanese-related sulfurtransferase</fullName>
    </submittedName>
</protein>
<dbReference type="SMART" id="SM00450">
    <property type="entry name" value="RHOD"/>
    <property type="match status" value="1"/>
</dbReference>
<keyword evidence="1" id="KW-0732">Signal</keyword>
<sequence length="150" mass="15907">MILRCLFIVLASFNFTACSSEVGVGADAPTKYGTNYRVAGAEEITQEAGRLGTYVDLSPSEFAVKMNDHNVVLIDVRTPGEVAQGKIEGALELDYRAANIEAVIAQLDPDKTYLVYCAVGGRSAKVADLLIANGAAEVYNLAGGYGAWPK</sequence>
<dbReference type="PANTHER" id="PTHR43031">
    <property type="entry name" value="FAD-DEPENDENT OXIDOREDUCTASE"/>
    <property type="match status" value="1"/>
</dbReference>
<accession>A0ABX0XEJ8</accession>
<evidence type="ECO:0000313" key="3">
    <source>
        <dbReference type="EMBL" id="NJC27530.1"/>
    </source>
</evidence>
<evidence type="ECO:0000256" key="1">
    <source>
        <dbReference type="SAM" id="SignalP"/>
    </source>
</evidence>
<dbReference type="Gene3D" id="3.40.250.10">
    <property type="entry name" value="Rhodanese-like domain"/>
    <property type="match status" value="1"/>
</dbReference>
<organism evidence="3 4">
    <name type="scientific">Neolewinella antarctica</name>
    <dbReference type="NCBI Taxonomy" id="442734"/>
    <lineage>
        <taxon>Bacteria</taxon>
        <taxon>Pseudomonadati</taxon>
        <taxon>Bacteroidota</taxon>
        <taxon>Saprospiria</taxon>
        <taxon>Saprospirales</taxon>
        <taxon>Lewinellaceae</taxon>
        <taxon>Neolewinella</taxon>
    </lineage>
</organism>
<proteinExistence type="predicted"/>
<evidence type="ECO:0000313" key="4">
    <source>
        <dbReference type="Proteomes" id="UP000770785"/>
    </source>
</evidence>
<dbReference type="RefSeq" id="WP_168038714.1">
    <property type="nucleotide sequence ID" value="NZ_JAATJH010000005.1"/>
</dbReference>
<dbReference type="PROSITE" id="PS50206">
    <property type="entry name" value="RHODANESE_3"/>
    <property type="match status" value="1"/>
</dbReference>
<reference evidence="3 4" key="1">
    <citation type="submission" date="2020-03" db="EMBL/GenBank/DDBJ databases">
        <title>Genomic Encyclopedia of Type Strains, Phase IV (KMG-IV): sequencing the most valuable type-strain genomes for metagenomic binning, comparative biology and taxonomic classification.</title>
        <authorList>
            <person name="Goeker M."/>
        </authorList>
    </citation>
    <scope>NUCLEOTIDE SEQUENCE [LARGE SCALE GENOMIC DNA]</scope>
    <source>
        <strain evidence="3 4">DSM 105096</strain>
    </source>
</reference>
<dbReference type="InterPro" id="IPR050229">
    <property type="entry name" value="GlpE_sulfurtransferase"/>
</dbReference>
<dbReference type="SUPFAM" id="SSF52821">
    <property type="entry name" value="Rhodanese/Cell cycle control phosphatase"/>
    <property type="match status" value="1"/>
</dbReference>
<dbReference type="Pfam" id="PF00581">
    <property type="entry name" value="Rhodanese"/>
    <property type="match status" value="1"/>
</dbReference>